<organism evidence="3 4">
    <name type="scientific">Pelomonas cellulosilytica</name>
    <dbReference type="NCBI Taxonomy" id="2906762"/>
    <lineage>
        <taxon>Bacteria</taxon>
        <taxon>Pseudomonadati</taxon>
        <taxon>Pseudomonadota</taxon>
        <taxon>Betaproteobacteria</taxon>
        <taxon>Burkholderiales</taxon>
        <taxon>Sphaerotilaceae</taxon>
        <taxon>Roseateles</taxon>
    </lineage>
</organism>
<gene>
    <name evidence="3" type="ORF">LXT13_17115</name>
</gene>
<dbReference type="Proteomes" id="UP001200741">
    <property type="component" value="Unassembled WGS sequence"/>
</dbReference>
<protein>
    <submittedName>
        <fullName evidence="3">Glucose 1-dehydrogenase</fullName>
        <ecNumber evidence="3">1.1.1.47</ecNumber>
    </submittedName>
</protein>
<dbReference type="InterPro" id="IPR020904">
    <property type="entry name" value="Sc_DH/Rdtase_CS"/>
</dbReference>
<evidence type="ECO:0000313" key="4">
    <source>
        <dbReference type="Proteomes" id="UP001200741"/>
    </source>
</evidence>
<dbReference type="InterPro" id="IPR057326">
    <property type="entry name" value="KR_dom"/>
</dbReference>
<dbReference type="InterPro" id="IPR002347">
    <property type="entry name" value="SDR_fam"/>
</dbReference>
<dbReference type="SMART" id="SM00822">
    <property type="entry name" value="PKS_KR"/>
    <property type="match status" value="1"/>
</dbReference>
<dbReference type="Gene3D" id="3.40.50.720">
    <property type="entry name" value="NAD(P)-binding Rossmann-like Domain"/>
    <property type="match status" value="1"/>
</dbReference>
<dbReference type="Pfam" id="PF13561">
    <property type="entry name" value="adh_short_C2"/>
    <property type="match status" value="1"/>
</dbReference>
<accession>A0ABS8XW14</accession>
<reference evidence="3 4" key="1">
    <citation type="submission" date="2021-12" db="EMBL/GenBank/DDBJ databases">
        <title>Genome seq of P8.</title>
        <authorList>
            <person name="Seo T."/>
        </authorList>
    </citation>
    <scope>NUCLEOTIDE SEQUENCE [LARGE SCALE GENOMIC DNA]</scope>
    <source>
        <strain evidence="3 4">P8</strain>
    </source>
</reference>
<evidence type="ECO:0000256" key="1">
    <source>
        <dbReference type="ARBA" id="ARBA00006484"/>
    </source>
</evidence>
<sequence>MALHIGLNGKVAVVTGAGSGIGRACALALASAGAAVVLAGRREAALAETATAIAALPDAPATLVQVCDVADPQAVRDLFQTVFKQFKRLDVLVANAGVMDDALIGMVTPDLIERVFATNTHGLLYCSQYASRLMARSGGGSIVALGSIVGQQGFAGQSVYAGAKAAVVGVARSLAKELAAQQIRVNVVAPGFIETALTAALPPERRSAAVSSVALGRAGLPEDVADAVLFLASDMSRYVTGQVLGIDGGMRL</sequence>
<dbReference type="SUPFAM" id="SSF51735">
    <property type="entry name" value="NAD(P)-binding Rossmann-fold domains"/>
    <property type="match status" value="1"/>
</dbReference>
<feature type="domain" description="Ketoreductase" evidence="2">
    <location>
        <begin position="10"/>
        <end position="186"/>
    </location>
</feature>
<dbReference type="PANTHER" id="PTHR42760:SF135">
    <property type="entry name" value="BLL7886 PROTEIN"/>
    <property type="match status" value="1"/>
</dbReference>
<dbReference type="RefSeq" id="WP_233373158.1">
    <property type="nucleotide sequence ID" value="NZ_JAJTWU010000006.1"/>
</dbReference>
<keyword evidence="4" id="KW-1185">Reference proteome</keyword>
<comment type="similarity">
    <text evidence="1">Belongs to the short-chain dehydrogenases/reductases (SDR) family.</text>
</comment>
<name>A0ABS8XW14_9BURK</name>
<dbReference type="PROSITE" id="PS00061">
    <property type="entry name" value="ADH_SHORT"/>
    <property type="match status" value="1"/>
</dbReference>
<dbReference type="EMBL" id="JAJTWU010000006">
    <property type="protein sequence ID" value="MCE4556118.1"/>
    <property type="molecule type" value="Genomic_DNA"/>
</dbReference>
<evidence type="ECO:0000259" key="2">
    <source>
        <dbReference type="SMART" id="SM00822"/>
    </source>
</evidence>
<evidence type="ECO:0000313" key="3">
    <source>
        <dbReference type="EMBL" id="MCE4556118.1"/>
    </source>
</evidence>
<dbReference type="NCBIfam" id="NF005559">
    <property type="entry name" value="PRK07231.1"/>
    <property type="match status" value="1"/>
</dbReference>
<dbReference type="InterPro" id="IPR036291">
    <property type="entry name" value="NAD(P)-bd_dom_sf"/>
</dbReference>
<keyword evidence="3" id="KW-0560">Oxidoreductase</keyword>
<comment type="caution">
    <text evidence="3">The sequence shown here is derived from an EMBL/GenBank/DDBJ whole genome shotgun (WGS) entry which is preliminary data.</text>
</comment>
<dbReference type="PRINTS" id="PR00080">
    <property type="entry name" value="SDRFAMILY"/>
</dbReference>
<dbReference type="GO" id="GO:0047936">
    <property type="term" value="F:glucose 1-dehydrogenase [NAD(P)+] activity"/>
    <property type="evidence" value="ECO:0007669"/>
    <property type="project" value="UniProtKB-EC"/>
</dbReference>
<proteinExistence type="inferred from homology"/>
<dbReference type="PRINTS" id="PR00081">
    <property type="entry name" value="GDHRDH"/>
</dbReference>
<dbReference type="EC" id="1.1.1.47" evidence="3"/>
<dbReference type="PANTHER" id="PTHR42760">
    <property type="entry name" value="SHORT-CHAIN DEHYDROGENASES/REDUCTASES FAMILY MEMBER"/>
    <property type="match status" value="1"/>
</dbReference>